<dbReference type="Gene3D" id="3.40.50.150">
    <property type="entry name" value="Vaccinia Virus protein VP39"/>
    <property type="match status" value="1"/>
</dbReference>
<reference evidence="2" key="1">
    <citation type="submission" date="2022-02" db="EMBL/GenBank/DDBJ databases">
        <title>Fredinandcohnia quinoae sp. nov. isolated from Chenopodium quinoa seeds.</title>
        <authorList>
            <person name="Saati-Santamaria Z."/>
            <person name="Flores-Felix J.D."/>
            <person name="Igual J.M."/>
            <person name="Velazquez E."/>
            <person name="Garcia-Fraile P."/>
            <person name="Martinez-Molina E."/>
        </authorList>
    </citation>
    <scope>NUCLEOTIDE SEQUENCE</scope>
    <source>
        <strain evidence="2">SECRCQ15</strain>
    </source>
</reference>
<dbReference type="InterPro" id="IPR029063">
    <property type="entry name" value="SAM-dependent_MTases_sf"/>
</dbReference>
<dbReference type="Proteomes" id="UP001431131">
    <property type="component" value="Unassembled WGS sequence"/>
</dbReference>
<name>A0AAW5E0B6_9BACI</name>
<dbReference type="Pfam" id="PF13679">
    <property type="entry name" value="Methyltransf_32"/>
    <property type="match status" value="1"/>
</dbReference>
<keyword evidence="2" id="KW-0489">Methyltransferase</keyword>
<dbReference type="AlphaFoldDB" id="A0AAW5E0B6"/>
<proteinExistence type="predicted"/>
<keyword evidence="3" id="KW-1185">Reference proteome</keyword>
<dbReference type="CDD" id="cd02440">
    <property type="entry name" value="AdoMet_MTases"/>
    <property type="match status" value="1"/>
</dbReference>
<keyword evidence="2" id="KW-0808">Transferase</keyword>
<dbReference type="GO" id="GO:0008168">
    <property type="term" value="F:methyltransferase activity"/>
    <property type="evidence" value="ECO:0007669"/>
    <property type="project" value="UniProtKB-KW"/>
</dbReference>
<dbReference type="EMBL" id="JAKTTI010000002">
    <property type="protein sequence ID" value="MCH1624109.1"/>
    <property type="molecule type" value="Genomic_DNA"/>
</dbReference>
<feature type="domain" description="Methyltransferase" evidence="1">
    <location>
        <begin position="46"/>
        <end position="101"/>
    </location>
</feature>
<organism evidence="2 3">
    <name type="scientific">Fredinandcohnia quinoae</name>
    <dbReference type="NCBI Taxonomy" id="2918902"/>
    <lineage>
        <taxon>Bacteria</taxon>
        <taxon>Bacillati</taxon>
        <taxon>Bacillota</taxon>
        <taxon>Bacilli</taxon>
        <taxon>Bacillales</taxon>
        <taxon>Bacillaceae</taxon>
        <taxon>Fredinandcohnia</taxon>
    </lineage>
</organism>
<dbReference type="RefSeq" id="WP_240252364.1">
    <property type="nucleotide sequence ID" value="NZ_JAKTTI010000002.1"/>
</dbReference>
<sequence length="201" mass="24337">MSEKYVDALLNIKTVGEQMGFYKATYYHRYEPTPYHALEHFFNHYELKSSDRIVDFGCGKGRMLFYIHYRFGATVTGIEMNESLYQDAVKNQIRYERKHTNRKGEIQFQCVYAEEYRINPMDNRFYFFNPFSIQIFIKVINHILQSVEETQREVDLIFYYISEDYIHYLENSTSFELKEEIILPDLYVNNTNERFLIYTLT</sequence>
<dbReference type="GO" id="GO:0032259">
    <property type="term" value="P:methylation"/>
    <property type="evidence" value="ECO:0007669"/>
    <property type="project" value="UniProtKB-KW"/>
</dbReference>
<evidence type="ECO:0000313" key="3">
    <source>
        <dbReference type="Proteomes" id="UP001431131"/>
    </source>
</evidence>
<protein>
    <submittedName>
        <fullName evidence="2">SAM-dependent methyltransferase</fullName>
    </submittedName>
</protein>
<gene>
    <name evidence="2" type="ORF">MJG50_02110</name>
</gene>
<accession>A0AAW5E0B6</accession>
<dbReference type="SUPFAM" id="SSF53335">
    <property type="entry name" value="S-adenosyl-L-methionine-dependent methyltransferases"/>
    <property type="match status" value="1"/>
</dbReference>
<evidence type="ECO:0000313" key="2">
    <source>
        <dbReference type="EMBL" id="MCH1624109.1"/>
    </source>
</evidence>
<dbReference type="InterPro" id="IPR025714">
    <property type="entry name" value="Methyltranfer_dom"/>
</dbReference>
<comment type="caution">
    <text evidence="2">The sequence shown here is derived from an EMBL/GenBank/DDBJ whole genome shotgun (WGS) entry which is preliminary data.</text>
</comment>
<evidence type="ECO:0000259" key="1">
    <source>
        <dbReference type="Pfam" id="PF13679"/>
    </source>
</evidence>